<dbReference type="EMBL" id="WTPW01002998">
    <property type="protein sequence ID" value="KAF0357393.1"/>
    <property type="molecule type" value="Genomic_DNA"/>
</dbReference>
<feature type="compositionally biased region" description="Low complexity" evidence="1">
    <location>
        <begin position="23"/>
        <end position="32"/>
    </location>
</feature>
<dbReference type="Proteomes" id="UP000439903">
    <property type="component" value="Unassembled WGS sequence"/>
</dbReference>
<sequence>MISESKKSKSKDELSDGNDGKSSSEIQSSQLSTERSFDPKAARYFAPSNKQILNKEVNIIAGTDFYSYSKKYLGLVRCFILTPKGWHLNVEQGKIDEDNRCLHANNRMNEV</sequence>
<accession>A0A8H4A0M0</accession>
<protein>
    <submittedName>
        <fullName evidence="2">Uncharacterized protein</fullName>
    </submittedName>
</protein>
<dbReference type="AlphaFoldDB" id="A0A8H4A0M0"/>
<evidence type="ECO:0000256" key="1">
    <source>
        <dbReference type="SAM" id="MobiDB-lite"/>
    </source>
</evidence>
<evidence type="ECO:0000313" key="2">
    <source>
        <dbReference type="EMBL" id="KAF0357393.1"/>
    </source>
</evidence>
<evidence type="ECO:0000313" key="3">
    <source>
        <dbReference type="Proteomes" id="UP000439903"/>
    </source>
</evidence>
<reference evidence="2 3" key="1">
    <citation type="journal article" date="2019" name="Environ. Microbiol.">
        <title>At the nexus of three kingdoms: the genome of the mycorrhizal fungus Gigaspora margarita provides insights into plant, endobacterial and fungal interactions.</title>
        <authorList>
            <person name="Venice F."/>
            <person name="Ghignone S."/>
            <person name="Salvioli di Fossalunga A."/>
            <person name="Amselem J."/>
            <person name="Novero M."/>
            <person name="Xianan X."/>
            <person name="Sedzielewska Toro K."/>
            <person name="Morin E."/>
            <person name="Lipzen A."/>
            <person name="Grigoriev I.V."/>
            <person name="Henrissat B."/>
            <person name="Martin F.M."/>
            <person name="Bonfante P."/>
        </authorList>
    </citation>
    <scope>NUCLEOTIDE SEQUENCE [LARGE SCALE GENOMIC DNA]</scope>
    <source>
        <strain evidence="2 3">BEG34</strain>
    </source>
</reference>
<proteinExistence type="predicted"/>
<feature type="compositionally biased region" description="Basic and acidic residues" evidence="1">
    <location>
        <begin position="1"/>
        <end position="14"/>
    </location>
</feature>
<keyword evidence="3" id="KW-1185">Reference proteome</keyword>
<name>A0A8H4A0M0_GIGMA</name>
<organism evidence="2 3">
    <name type="scientific">Gigaspora margarita</name>
    <dbReference type="NCBI Taxonomy" id="4874"/>
    <lineage>
        <taxon>Eukaryota</taxon>
        <taxon>Fungi</taxon>
        <taxon>Fungi incertae sedis</taxon>
        <taxon>Mucoromycota</taxon>
        <taxon>Glomeromycotina</taxon>
        <taxon>Glomeromycetes</taxon>
        <taxon>Diversisporales</taxon>
        <taxon>Gigasporaceae</taxon>
        <taxon>Gigaspora</taxon>
    </lineage>
</organism>
<gene>
    <name evidence="2" type="ORF">F8M41_014552</name>
</gene>
<feature type="region of interest" description="Disordered" evidence="1">
    <location>
        <begin position="1"/>
        <end position="36"/>
    </location>
</feature>
<comment type="caution">
    <text evidence="2">The sequence shown here is derived from an EMBL/GenBank/DDBJ whole genome shotgun (WGS) entry which is preliminary data.</text>
</comment>